<accession>L9U5W7</accession>
<name>L9U5W7_9GAMM</name>
<dbReference type="FunFam" id="3.20.20.100:FF:000005">
    <property type="entry name" value="NADP(H)-dependent aldo-keto reductase"/>
    <property type="match status" value="1"/>
</dbReference>
<evidence type="ECO:0000256" key="3">
    <source>
        <dbReference type="ARBA" id="ARBA00038157"/>
    </source>
</evidence>
<organism evidence="6 7">
    <name type="scientific">Vreelandella titanicae BH1</name>
    <dbReference type="NCBI Taxonomy" id="1204738"/>
    <lineage>
        <taxon>Bacteria</taxon>
        <taxon>Pseudomonadati</taxon>
        <taxon>Pseudomonadota</taxon>
        <taxon>Gammaproteobacteria</taxon>
        <taxon>Oceanospirillales</taxon>
        <taxon>Halomonadaceae</taxon>
        <taxon>Vreelandella</taxon>
    </lineage>
</organism>
<evidence type="ECO:0000256" key="4">
    <source>
        <dbReference type="ARBA" id="ARBA00070119"/>
    </source>
</evidence>
<keyword evidence="1" id="KW-0521">NADP</keyword>
<dbReference type="Pfam" id="PF00248">
    <property type="entry name" value="Aldo_ket_red"/>
    <property type="match status" value="1"/>
</dbReference>
<dbReference type="SUPFAM" id="SSF51430">
    <property type="entry name" value="NAD(P)-linked oxidoreductase"/>
    <property type="match status" value="1"/>
</dbReference>
<dbReference type="PANTHER" id="PTHR43364">
    <property type="entry name" value="NADH-SPECIFIC METHYLGLYOXAL REDUCTASE-RELATED"/>
    <property type="match status" value="1"/>
</dbReference>
<comment type="caution">
    <text evidence="6">The sequence shown here is derived from an EMBL/GenBank/DDBJ whole genome shotgun (WGS) entry which is preliminary data.</text>
</comment>
<dbReference type="NCBIfam" id="NF007912">
    <property type="entry name" value="PRK10625.1"/>
    <property type="match status" value="1"/>
</dbReference>
<evidence type="ECO:0000259" key="5">
    <source>
        <dbReference type="Pfam" id="PF00248"/>
    </source>
</evidence>
<evidence type="ECO:0000256" key="1">
    <source>
        <dbReference type="ARBA" id="ARBA00022857"/>
    </source>
</evidence>
<dbReference type="PANTHER" id="PTHR43364:SF4">
    <property type="entry name" value="NAD(P)-LINKED OXIDOREDUCTASE SUPERFAMILY PROTEIN"/>
    <property type="match status" value="1"/>
</dbReference>
<keyword evidence="2" id="KW-0560">Oxidoreductase</keyword>
<dbReference type="Proteomes" id="UP000011651">
    <property type="component" value="Unassembled WGS sequence"/>
</dbReference>
<dbReference type="EMBL" id="AOPO01000024">
    <property type="protein sequence ID" value="ELY20202.1"/>
    <property type="molecule type" value="Genomic_DNA"/>
</dbReference>
<dbReference type="InterPro" id="IPR036812">
    <property type="entry name" value="NAD(P)_OxRdtase_dom_sf"/>
</dbReference>
<dbReference type="Gene3D" id="3.20.20.100">
    <property type="entry name" value="NADP-dependent oxidoreductase domain"/>
    <property type="match status" value="1"/>
</dbReference>
<evidence type="ECO:0000313" key="6">
    <source>
        <dbReference type="EMBL" id="ELY20202.1"/>
    </source>
</evidence>
<dbReference type="AlphaFoldDB" id="L9U5W7"/>
<proteinExistence type="inferred from homology"/>
<evidence type="ECO:0000313" key="7">
    <source>
        <dbReference type="Proteomes" id="UP000011651"/>
    </source>
</evidence>
<dbReference type="PRINTS" id="PR00069">
    <property type="entry name" value="ALDKETRDTASE"/>
</dbReference>
<protein>
    <recommendedName>
        <fullName evidence="4">Protein tas</fullName>
    </recommendedName>
</protein>
<evidence type="ECO:0000256" key="2">
    <source>
        <dbReference type="ARBA" id="ARBA00023002"/>
    </source>
</evidence>
<gene>
    <name evidence="6" type="ORF">HALTITAN_3120</name>
</gene>
<dbReference type="InterPro" id="IPR050523">
    <property type="entry name" value="AKR_Detox_Biosynth"/>
</dbReference>
<dbReference type="GO" id="GO:0016491">
    <property type="term" value="F:oxidoreductase activity"/>
    <property type="evidence" value="ECO:0007669"/>
    <property type="project" value="UniProtKB-KW"/>
</dbReference>
<sequence length="354" mass="39596">MWQFRLSKEIKMQTRPLGRTGMEVSRLCLGTMTFGEQNSEAEAHEQLDRAVAFGINFIDTAEMYPVPPMAQTQGLTERYIGSWLKQRGARDDLIIATKAAGPGLDHIRGGPRLTREHIHQAIDTSLERLNTDYVDLYQLHWPDRQTNFFGKLGYVHSEDEDATPLEETLDALKELVDAGKVRAIGLSNDTPWGVMRSLQLADKLDLPRVASIQNPYNLLNRSFEVGLAEIAHREDVGLLAYSPLGFGVLSGKYLNGAQPPKGRLTLYERFKRYTSPEAEAATQAYVALAEKHELDPAQMALAFVNSRSFLTSNIIGATTMEQLESNLASESLKLDNEVLEAIEDIHRRMPNPCP</sequence>
<dbReference type="InterPro" id="IPR020471">
    <property type="entry name" value="AKR"/>
</dbReference>
<dbReference type="InterPro" id="IPR023210">
    <property type="entry name" value="NADP_OxRdtase_dom"/>
</dbReference>
<reference evidence="6 7" key="1">
    <citation type="journal article" date="2013" name="Genome Announc.">
        <title>Draft Genome of the Marine Gammaproteobacterium Halomonas titanicae.</title>
        <authorList>
            <person name="Sanchez-Porro C."/>
            <person name="de la Haba R.R."/>
            <person name="Cruz-Hernandez N."/>
            <person name="Gonzalez J.M."/>
            <person name="Reyes-Guirao C."/>
            <person name="Navarro-Sampedro L."/>
            <person name="Carballo M."/>
            <person name="Ventosa A."/>
        </authorList>
    </citation>
    <scope>NUCLEOTIDE SEQUENCE [LARGE SCALE GENOMIC DNA]</scope>
    <source>
        <strain evidence="6 7">BH1</strain>
    </source>
</reference>
<comment type="similarity">
    <text evidence="3">Belongs to the aldo/keto reductase family. Aldo/keto reductase 2 subfamily.</text>
</comment>
<dbReference type="PATRIC" id="fig|1204738.3.peg.4683"/>
<dbReference type="CDD" id="cd19094">
    <property type="entry name" value="AKR_Tas-like"/>
    <property type="match status" value="1"/>
</dbReference>
<feature type="domain" description="NADP-dependent oxidoreductase" evidence="5">
    <location>
        <begin position="26"/>
        <end position="345"/>
    </location>
</feature>